<feature type="compositionally biased region" description="Basic and acidic residues" evidence="1">
    <location>
        <begin position="186"/>
        <end position="204"/>
    </location>
</feature>
<feature type="compositionally biased region" description="Basic and acidic residues" evidence="1">
    <location>
        <begin position="272"/>
        <end position="283"/>
    </location>
</feature>
<feature type="compositionally biased region" description="Basic and acidic residues" evidence="1">
    <location>
        <begin position="363"/>
        <end position="391"/>
    </location>
</feature>
<keyword evidence="2" id="KW-1185">Reference proteome</keyword>
<evidence type="ECO:0000313" key="3">
    <source>
        <dbReference type="WBParaSite" id="PTRK_0000456500.1"/>
    </source>
</evidence>
<feature type="compositionally biased region" description="Basic residues" evidence="1">
    <location>
        <begin position="392"/>
        <end position="413"/>
    </location>
</feature>
<organism evidence="2 3">
    <name type="scientific">Parastrongyloides trichosuri</name>
    <name type="common">Possum-specific nematode worm</name>
    <dbReference type="NCBI Taxonomy" id="131310"/>
    <lineage>
        <taxon>Eukaryota</taxon>
        <taxon>Metazoa</taxon>
        <taxon>Ecdysozoa</taxon>
        <taxon>Nematoda</taxon>
        <taxon>Chromadorea</taxon>
        <taxon>Rhabditida</taxon>
        <taxon>Tylenchina</taxon>
        <taxon>Panagrolaimomorpha</taxon>
        <taxon>Strongyloidoidea</taxon>
        <taxon>Strongyloididae</taxon>
        <taxon>Parastrongyloides</taxon>
    </lineage>
</organism>
<dbReference type="WBParaSite" id="PTRK_0000456500.1">
    <property type="protein sequence ID" value="PTRK_0000456500.1"/>
    <property type="gene ID" value="PTRK_0000456500"/>
</dbReference>
<feature type="region of interest" description="Disordered" evidence="1">
    <location>
        <begin position="184"/>
        <end position="418"/>
    </location>
</feature>
<evidence type="ECO:0000313" key="2">
    <source>
        <dbReference type="Proteomes" id="UP000038045"/>
    </source>
</evidence>
<protein>
    <submittedName>
        <fullName evidence="3">Amidohydrolase family protein</fullName>
    </submittedName>
</protein>
<feature type="compositionally biased region" description="Basic residues" evidence="1">
    <location>
        <begin position="224"/>
        <end position="234"/>
    </location>
</feature>
<sequence>HVGAGGRLHALGAEQVLDAQRRAFQRPALALGQTGVAGPRLCQRLVRRHLDIGVQRRVGGLDIGQEGLGQFFRREGLGLQAVDGVGQRQLGQIGHDLLHDLGHDEEAVGGFGRVGQDVGDLVAVRHHVVAQAQGLGHVGGHRLDALHVHLVQLFDPLQDAVQLLGQRLQAVLGGLDAGEMRNLAHQGRDADRHRRDAERHEAGDSGRAPCVFGRGGPAVAESRLRRRQRGRRPARAPDAGPAGPAVHAPRLRRRGRADGRHLRRHRPQPRGALERRPAADDGRAGAADRPADAGARRRRPLGLRGLPRHEGRPGRLRRGHDAAPSAGADGRRPDPLDARVFPLLGSGPRKTGLGRAQRQGHAPRPDEPGRGDRFRRGRRPERLPDPGSGRDGRRRPHGRSGRPRPPPRGRRRMTASEQPIAIINARLLDPASDYDGPGAVLIADGRIVEVIHGQATQRPEG</sequence>
<evidence type="ECO:0000256" key="1">
    <source>
        <dbReference type="SAM" id="MobiDB-lite"/>
    </source>
</evidence>
<feature type="compositionally biased region" description="Low complexity" evidence="1">
    <location>
        <begin position="236"/>
        <end position="248"/>
    </location>
</feature>
<name>A0A0N4ZAQ8_PARTI</name>
<feature type="compositionally biased region" description="Basic residues" evidence="1">
    <location>
        <begin position="249"/>
        <end position="268"/>
    </location>
</feature>
<reference evidence="3" key="1">
    <citation type="submission" date="2017-02" db="UniProtKB">
        <authorList>
            <consortium name="WormBaseParasite"/>
        </authorList>
    </citation>
    <scope>IDENTIFICATION</scope>
</reference>
<accession>A0A0N4ZAQ8</accession>
<proteinExistence type="predicted"/>
<dbReference type="Proteomes" id="UP000038045">
    <property type="component" value="Unplaced"/>
</dbReference>
<dbReference type="AlphaFoldDB" id="A0A0N4ZAQ8"/>